<dbReference type="PANTHER" id="PTHR37481:SF1">
    <property type="entry name" value="LIPOPOLYSACCHARIDE EXPORT SYSTEM PROTEIN LPTC"/>
    <property type="match status" value="1"/>
</dbReference>
<sequence>MIQLNAKNILIGAAVIALVCGVFFTDTPLTRSLVPTEKLSSTPDYFITNINAKEYDETGMLQETLTATQALHYSQNSRTLLDNPTVRRHQTAGLWHAKGKKGIIEDGSHDILLTDDAVAVKQSVDSPDIILNADNIHYLDSNQSLTSSGHATLHSTQGKTTAKTIVTYINSEEVVMTGSVRGQYETTH</sequence>
<keyword evidence="5" id="KW-0472">Membrane</keyword>
<proteinExistence type="predicted"/>
<dbReference type="NCBIfam" id="TIGR04409">
    <property type="entry name" value="LptC_YrbK"/>
    <property type="match status" value="1"/>
</dbReference>
<dbReference type="Gene3D" id="2.60.450.10">
    <property type="entry name" value="Lipopolysaccharide (LPS) transport protein A like domain"/>
    <property type="match status" value="1"/>
</dbReference>
<gene>
    <name evidence="6" type="primary">lptC</name>
    <name evidence="6" type="ORF">V6242_09625</name>
</gene>
<protein>
    <submittedName>
        <fullName evidence="6">LPS export ABC transporter periplasmic protein LptC</fullName>
    </submittedName>
</protein>
<keyword evidence="1" id="KW-1003">Cell membrane</keyword>
<evidence type="ECO:0000256" key="2">
    <source>
        <dbReference type="ARBA" id="ARBA00022519"/>
    </source>
</evidence>
<dbReference type="Pfam" id="PF06835">
    <property type="entry name" value="LptC"/>
    <property type="match status" value="1"/>
</dbReference>
<dbReference type="RefSeq" id="WP_341567183.1">
    <property type="nucleotide sequence ID" value="NZ_JBAKAR010000006.1"/>
</dbReference>
<dbReference type="InterPro" id="IPR026265">
    <property type="entry name" value="LptC"/>
</dbReference>
<evidence type="ECO:0000256" key="1">
    <source>
        <dbReference type="ARBA" id="ARBA00022475"/>
    </source>
</evidence>
<evidence type="ECO:0000313" key="7">
    <source>
        <dbReference type="Proteomes" id="UP001379949"/>
    </source>
</evidence>
<evidence type="ECO:0000256" key="5">
    <source>
        <dbReference type="ARBA" id="ARBA00023136"/>
    </source>
</evidence>
<organism evidence="6 7">
    <name type="scientific">Marinomonas arenicola</name>
    <dbReference type="NCBI Taxonomy" id="569601"/>
    <lineage>
        <taxon>Bacteria</taxon>
        <taxon>Pseudomonadati</taxon>
        <taxon>Pseudomonadota</taxon>
        <taxon>Gammaproteobacteria</taxon>
        <taxon>Oceanospirillales</taxon>
        <taxon>Oceanospirillaceae</taxon>
        <taxon>Marinomonas</taxon>
    </lineage>
</organism>
<keyword evidence="3" id="KW-0812">Transmembrane</keyword>
<dbReference type="EMBL" id="JBAKAR010000006">
    <property type="protein sequence ID" value="MEL0613407.1"/>
    <property type="molecule type" value="Genomic_DNA"/>
</dbReference>
<dbReference type="InterPro" id="IPR052363">
    <property type="entry name" value="LPS_export_LptC"/>
</dbReference>
<keyword evidence="4" id="KW-1133">Transmembrane helix</keyword>
<dbReference type="Proteomes" id="UP001379949">
    <property type="component" value="Unassembled WGS sequence"/>
</dbReference>
<keyword evidence="2" id="KW-0997">Cell inner membrane</keyword>
<comment type="caution">
    <text evidence="6">The sequence shown here is derived from an EMBL/GenBank/DDBJ whole genome shotgun (WGS) entry which is preliminary data.</text>
</comment>
<evidence type="ECO:0000256" key="3">
    <source>
        <dbReference type="ARBA" id="ARBA00022692"/>
    </source>
</evidence>
<accession>A0ABU9G8V7</accession>
<evidence type="ECO:0000256" key="4">
    <source>
        <dbReference type="ARBA" id="ARBA00022989"/>
    </source>
</evidence>
<dbReference type="InterPro" id="IPR010664">
    <property type="entry name" value="LipoPS_assembly_LptC-rel"/>
</dbReference>
<keyword evidence="7" id="KW-1185">Reference proteome</keyword>
<dbReference type="PANTHER" id="PTHR37481">
    <property type="entry name" value="LIPOPOLYSACCHARIDE EXPORT SYSTEM PROTEIN LPTC"/>
    <property type="match status" value="1"/>
</dbReference>
<evidence type="ECO:0000313" key="6">
    <source>
        <dbReference type="EMBL" id="MEL0613407.1"/>
    </source>
</evidence>
<reference evidence="6 7" key="1">
    <citation type="submission" date="2024-02" db="EMBL/GenBank/DDBJ databases">
        <title>Bacteria isolated from the canopy kelp, Nereocystis luetkeana.</title>
        <authorList>
            <person name="Pfister C.A."/>
            <person name="Younker I.T."/>
            <person name="Light S.H."/>
        </authorList>
    </citation>
    <scope>NUCLEOTIDE SEQUENCE [LARGE SCALE GENOMIC DNA]</scope>
    <source>
        <strain evidence="6 7">TI.4.07</strain>
    </source>
</reference>
<name>A0ABU9G8V7_9GAMM</name>